<evidence type="ECO:0000313" key="3">
    <source>
        <dbReference type="EMBL" id="KAA8564282.1"/>
    </source>
</evidence>
<feature type="transmembrane region" description="Helical" evidence="1">
    <location>
        <begin position="174"/>
        <end position="198"/>
    </location>
</feature>
<evidence type="ECO:0000313" key="4">
    <source>
        <dbReference type="Proteomes" id="UP000322873"/>
    </source>
</evidence>
<dbReference type="PANTHER" id="PTHR39614">
    <property type="entry name" value="INTEGRAL MEMBRANE PROTEIN"/>
    <property type="match status" value="1"/>
</dbReference>
<organism evidence="3 4">
    <name type="scientific">Monilinia fructicola</name>
    <name type="common">Brown rot fungus</name>
    <name type="synonym">Ciboria fructicola</name>
    <dbReference type="NCBI Taxonomy" id="38448"/>
    <lineage>
        <taxon>Eukaryota</taxon>
        <taxon>Fungi</taxon>
        <taxon>Dikarya</taxon>
        <taxon>Ascomycota</taxon>
        <taxon>Pezizomycotina</taxon>
        <taxon>Leotiomycetes</taxon>
        <taxon>Helotiales</taxon>
        <taxon>Sclerotiniaceae</taxon>
        <taxon>Monilinia</taxon>
    </lineage>
</organism>
<keyword evidence="1" id="KW-1133">Transmembrane helix</keyword>
<dbReference type="VEuPathDB" id="FungiDB:MFRU_043g00720"/>
<dbReference type="AlphaFoldDB" id="A0A5M9J8W0"/>
<accession>A0A5M9J8W0</accession>
<keyword evidence="1" id="KW-0812">Transmembrane</keyword>
<comment type="caution">
    <text evidence="3">The sequence shown here is derived from an EMBL/GenBank/DDBJ whole genome shotgun (WGS) entry which is preliminary data.</text>
</comment>
<feature type="transmembrane region" description="Helical" evidence="1">
    <location>
        <begin position="210"/>
        <end position="230"/>
    </location>
</feature>
<evidence type="ECO:0000256" key="1">
    <source>
        <dbReference type="SAM" id="Phobius"/>
    </source>
</evidence>
<gene>
    <name evidence="3" type="ORF">EYC84_011226</name>
</gene>
<evidence type="ECO:0000259" key="2">
    <source>
        <dbReference type="Pfam" id="PF20684"/>
    </source>
</evidence>
<reference evidence="3 4" key="1">
    <citation type="submission" date="2019-06" db="EMBL/GenBank/DDBJ databases">
        <title>Genome Sequence of the Brown Rot Fungal Pathogen Monilinia fructicola.</title>
        <authorList>
            <person name="De Miccolis Angelini R.M."/>
            <person name="Landi L."/>
            <person name="Abate D."/>
            <person name="Pollastro S."/>
            <person name="Romanazzi G."/>
            <person name="Faretra F."/>
        </authorList>
    </citation>
    <scope>NUCLEOTIDE SEQUENCE [LARGE SCALE GENOMIC DNA]</scope>
    <source>
        <strain evidence="3 4">Mfrc123</strain>
    </source>
</reference>
<dbReference type="Proteomes" id="UP000322873">
    <property type="component" value="Unassembled WGS sequence"/>
</dbReference>
<feature type="transmembrane region" description="Helical" evidence="1">
    <location>
        <begin position="133"/>
        <end position="154"/>
    </location>
</feature>
<dbReference type="Pfam" id="PF20684">
    <property type="entry name" value="Fung_rhodopsin"/>
    <property type="match status" value="1"/>
</dbReference>
<keyword evidence="4" id="KW-1185">Reference proteome</keyword>
<sequence>MPLTHGPFSFISGHRIASDLIAFGIHTNYIPQTRIAPDIGFSSFFPSLLIEPTRAVRYHMFSFSVIQSSVVLGACSKGFGEIDRTCLGKESGADPTDVLHKFGIVHRISRPVKIFRSCVLLGSLTPDQKHKKIFRAAIGLMVAWTISSTFAVALQCNLTYPWRTIGERCDNALLRWQMIASFDIVFELAFVLLAVYLVWSLRTSKSNKTIVVVAFSFRLPMIIAIAYRLATF</sequence>
<name>A0A5M9J8W0_MONFR</name>
<dbReference type="InterPro" id="IPR049326">
    <property type="entry name" value="Rhodopsin_dom_fungi"/>
</dbReference>
<proteinExistence type="predicted"/>
<keyword evidence="1" id="KW-0472">Membrane</keyword>
<protein>
    <recommendedName>
        <fullName evidence="2">Rhodopsin domain-containing protein</fullName>
    </recommendedName>
</protein>
<feature type="domain" description="Rhodopsin" evidence="2">
    <location>
        <begin position="125"/>
        <end position="231"/>
    </location>
</feature>
<dbReference type="PANTHER" id="PTHR39614:SF2">
    <property type="entry name" value="INTEGRAL MEMBRANE PROTEIN"/>
    <property type="match status" value="1"/>
</dbReference>
<dbReference type="EMBL" id="VICG01000015">
    <property type="protein sequence ID" value="KAA8564282.1"/>
    <property type="molecule type" value="Genomic_DNA"/>
</dbReference>